<accession>A0A4Y2P1Y1</accession>
<keyword evidence="2" id="KW-1185">Reference proteome</keyword>
<dbReference type="AlphaFoldDB" id="A0A4Y2P1Y1"/>
<dbReference type="OrthoDB" id="6436996at2759"/>
<proteinExistence type="predicted"/>
<evidence type="ECO:0000313" key="1">
    <source>
        <dbReference type="EMBL" id="GBN45364.1"/>
    </source>
</evidence>
<evidence type="ECO:0000313" key="2">
    <source>
        <dbReference type="Proteomes" id="UP000499080"/>
    </source>
</evidence>
<name>A0A4Y2P1Y1_ARAVE</name>
<dbReference type="EMBL" id="BGPR01130761">
    <property type="protein sequence ID" value="GBN45364.1"/>
    <property type="molecule type" value="Genomic_DNA"/>
</dbReference>
<dbReference type="Proteomes" id="UP000499080">
    <property type="component" value="Unassembled WGS sequence"/>
</dbReference>
<gene>
    <name evidence="1" type="ORF">AVEN_13486_1</name>
</gene>
<comment type="caution">
    <text evidence="1">The sequence shown here is derived from an EMBL/GenBank/DDBJ whole genome shotgun (WGS) entry which is preliminary data.</text>
</comment>
<reference evidence="1 2" key="1">
    <citation type="journal article" date="2019" name="Sci. Rep.">
        <title>Orb-weaving spider Araneus ventricosus genome elucidates the spidroin gene catalogue.</title>
        <authorList>
            <person name="Kono N."/>
            <person name="Nakamura H."/>
            <person name="Ohtoshi R."/>
            <person name="Moran D.A.P."/>
            <person name="Shinohara A."/>
            <person name="Yoshida Y."/>
            <person name="Fujiwara M."/>
            <person name="Mori M."/>
            <person name="Tomita M."/>
            <person name="Arakawa K."/>
        </authorList>
    </citation>
    <scope>NUCLEOTIDE SEQUENCE [LARGE SCALE GENOMIC DNA]</scope>
</reference>
<protein>
    <submittedName>
        <fullName evidence="1">Uncharacterized protein</fullName>
    </submittedName>
</protein>
<sequence>MESGNSLDITGNEQADSNAHSTIQFLHETVPVCDLKKYIKSSLKCSDRLWDQEINNKPHSIKPIIENWSENVNCERGTILIRLRIGHTRFTHRHLLLCEPLLLAYTVAVLCL</sequence>
<organism evidence="1 2">
    <name type="scientific">Araneus ventricosus</name>
    <name type="common">Orbweaver spider</name>
    <name type="synonym">Epeira ventricosa</name>
    <dbReference type="NCBI Taxonomy" id="182803"/>
    <lineage>
        <taxon>Eukaryota</taxon>
        <taxon>Metazoa</taxon>
        <taxon>Ecdysozoa</taxon>
        <taxon>Arthropoda</taxon>
        <taxon>Chelicerata</taxon>
        <taxon>Arachnida</taxon>
        <taxon>Araneae</taxon>
        <taxon>Araneomorphae</taxon>
        <taxon>Entelegynae</taxon>
        <taxon>Araneoidea</taxon>
        <taxon>Araneidae</taxon>
        <taxon>Araneus</taxon>
    </lineage>
</organism>